<keyword evidence="7" id="KW-0521">NADP</keyword>
<dbReference type="InterPro" id="IPR036291">
    <property type="entry name" value="NAD(P)-bd_dom_sf"/>
</dbReference>
<dbReference type="OrthoDB" id="9796561at2"/>
<dbReference type="GO" id="GO:0005737">
    <property type="term" value="C:cytoplasm"/>
    <property type="evidence" value="ECO:0007669"/>
    <property type="project" value="TreeGrafter"/>
</dbReference>
<comment type="similarity">
    <text evidence="3">Belongs to the ketopantoate reductase family.</text>
</comment>
<evidence type="ECO:0000256" key="4">
    <source>
        <dbReference type="ARBA" id="ARBA00013014"/>
    </source>
</evidence>
<gene>
    <name evidence="13" type="ORF">PSRA_1063</name>
</gene>
<dbReference type="PANTHER" id="PTHR43765:SF2">
    <property type="entry name" value="2-DEHYDROPANTOATE 2-REDUCTASE"/>
    <property type="match status" value="1"/>
</dbReference>
<evidence type="ECO:0000256" key="6">
    <source>
        <dbReference type="ARBA" id="ARBA00022655"/>
    </source>
</evidence>
<dbReference type="Gene3D" id="3.40.50.720">
    <property type="entry name" value="NAD(P)-binding Rossmann-like Domain"/>
    <property type="match status" value="1"/>
</dbReference>
<dbReference type="SUPFAM" id="SSF51735">
    <property type="entry name" value="NAD(P)-binding Rossmann-fold domains"/>
    <property type="match status" value="1"/>
</dbReference>
<dbReference type="PANTHER" id="PTHR43765">
    <property type="entry name" value="2-DEHYDROPANTOATE 2-REDUCTASE-RELATED"/>
    <property type="match status" value="1"/>
</dbReference>
<evidence type="ECO:0000256" key="5">
    <source>
        <dbReference type="ARBA" id="ARBA00019465"/>
    </source>
</evidence>
<keyword evidence="6" id="KW-0566">Pantothenate biosynthesis</keyword>
<evidence type="ECO:0000256" key="2">
    <source>
        <dbReference type="ARBA" id="ARBA00004994"/>
    </source>
</evidence>
<keyword evidence="14" id="KW-1185">Reference proteome</keyword>
<evidence type="ECO:0000256" key="9">
    <source>
        <dbReference type="ARBA" id="ARBA00032024"/>
    </source>
</evidence>
<evidence type="ECO:0000256" key="3">
    <source>
        <dbReference type="ARBA" id="ARBA00007870"/>
    </source>
</evidence>
<evidence type="ECO:0000256" key="7">
    <source>
        <dbReference type="ARBA" id="ARBA00022857"/>
    </source>
</evidence>
<comment type="pathway">
    <text evidence="2">Cofactor biosynthesis; (R)-pantothenate biosynthesis; (R)-pantoate from 3-methyl-2-oxobutanoate: step 2/2.</text>
</comment>
<dbReference type="EMBL" id="MWWR01000007">
    <property type="protein sequence ID" value="OZG51666.1"/>
    <property type="molecule type" value="Genomic_DNA"/>
</dbReference>
<dbReference type="Pfam" id="PF08546">
    <property type="entry name" value="ApbA_C"/>
    <property type="match status" value="1"/>
</dbReference>
<dbReference type="InterPro" id="IPR013332">
    <property type="entry name" value="KPR_N"/>
</dbReference>
<evidence type="ECO:0000256" key="1">
    <source>
        <dbReference type="ARBA" id="ARBA00002919"/>
    </source>
</evidence>
<dbReference type="GO" id="GO:0015940">
    <property type="term" value="P:pantothenate biosynthetic process"/>
    <property type="evidence" value="ECO:0007669"/>
    <property type="project" value="UniProtKB-KW"/>
</dbReference>
<dbReference type="InterPro" id="IPR008927">
    <property type="entry name" value="6-PGluconate_DH-like_C_sf"/>
</dbReference>
<evidence type="ECO:0000256" key="8">
    <source>
        <dbReference type="ARBA" id="ARBA00023002"/>
    </source>
</evidence>
<reference evidence="13 14" key="1">
    <citation type="journal article" date="2017" name="BMC Genomics">
        <title>Comparative genomic and phylogenomic analyses of the Bifidobacteriaceae family.</title>
        <authorList>
            <person name="Lugli G.A."/>
            <person name="Milani C."/>
            <person name="Turroni F."/>
            <person name="Duranti S."/>
            <person name="Mancabelli L."/>
            <person name="Mangifesta M."/>
            <person name="Ferrario C."/>
            <person name="Modesto M."/>
            <person name="Mattarelli P."/>
            <person name="Jiri K."/>
            <person name="van Sinderen D."/>
            <person name="Ventura M."/>
        </authorList>
    </citation>
    <scope>NUCLEOTIDE SEQUENCE [LARGE SCALE GENOMIC DNA]</scope>
    <source>
        <strain evidence="13 14">DSM 24742</strain>
    </source>
</reference>
<proteinExistence type="inferred from homology"/>
<dbReference type="GO" id="GO:0008677">
    <property type="term" value="F:2-dehydropantoate 2-reductase activity"/>
    <property type="evidence" value="ECO:0007669"/>
    <property type="project" value="UniProtKB-EC"/>
</dbReference>
<dbReference type="Pfam" id="PF02558">
    <property type="entry name" value="ApbA"/>
    <property type="match status" value="1"/>
</dbReference>
<dbReference type="InterPro" id="IPR013752">
    <property type="entry name" value="KPA_reductase"/>
</dbReference>
<dbReference type="Gene3D" id="1.10.1040.10">
    <property type="entry name" value="N-(1-d-carboxylethyl)-l-norvaline Dehydrogenase, domain 2"/>
    <property type="match status" value="1"/>
</dbReference>
<dbReference type="AlphaFoldDB" id="A0A261EYC4"/>
<dbReference type="SUPFAM" id="SSF48179">
    <property type="entry name" value="6-phosphogluconate dehydrogenase C-terminal domain-like"/>
    <property type="match status" value="1"/>
</dbReference>
<protein>
    <recommendedName>
        <fullName evidence="5">2-dehydropantoate 2-reductase</fullName>
        <ecNumber evidence="4">1.1.1.169</ecNumber>
    </recommendedName>
    <alternativeName>
        <fullName evidence="9">Ketopantoate reductase</fullName>
    </alternativeName>
</protein>
<evidence type="ECO:0000259" key="11">
    <source>
        <dbReference type="Pfam" id="PF02558"/>
    </source>
</evidence>
<comment type="caution">
    <text evidence="13">The sequence shown here is derived from an EMBL/GenBank/DDBJ whole genome shotgun (WGS) entry which is preliminary data.</text>
</comment>
<dbReference type="EC" id="1.1.1.169" evidence="4"/>
<comment type="catalytic activity">
    <reaction evidence="10">
        <text>(R)-pantoate + NADP(+) = 2-dehydropantoate + NADPH + H(+)</text>
        <dbReference type="Rhea" id="RHEA:16233"/>
        <dbReference type="ChEBI" id="CHEBI:11561"/>
        <dbReference type="ChEBI" id="CHEBI:15378"/>
        <dbReference type="ChEBI" id="CHEBI:15980"/>
        <dbReference type="ChEBI" id="CHEBI:57783"/>
        <dbReference type="ChEBI" id="CHEBI:58349"/>
        <dbReference type="EC" id="1.1.1.169"/>
    </reaction>
</comment>
<dbReference type="Proteomes" id="UP000216725">
    <property type="component" value="Unassembled WGS sequence"/>
</dbReference>
<dbReference type="NCBIfam" id="TIGR00745">
    <property type="entry name" value="apbA_panE"/>
    <property type="match status" value="1"/>
</dbReference>
<feature type="domain" description="Ketopantoate reductase N-terminal" evidence="11">
    <location>
        <begin position="7"/>
        <end position="151"/>
    </location>
</feature>
<comment type="function">
    <text evidence="1">Catalyzes the NADPH-dependent reduction of ketopantoate into pantoic acid.</text>
</comment>
<keyword evidence="8" id="KW-0560">Oxidoreductase</keyword>
<dbReference type="GO" id="GO:0050661">
    <property type="term" value="F:NADP binding"/>
    <property type="evidence" value="ECO:0007669"/>
    <property type="project" value="TreeGrafter"/>
</dbReference>
<evidence type="ECO:0000256" key="10">
    <source>
        <dbReference type="ARBA" id="ARBA00048793"/>
    </source>
</evidence>
<evidence type="ECO:0000313" key="14">
    <source>
        <dbReference type="Proteomes" id="UP000216725"/>
    </source>
</evidence>
<evidence type="ECO:0000313" key="13">
    <source>
        <dbReference type="EMBL" id="OZG51666.1"/>
    </source>
</evidence>
<name>A0A261EYC4_9BIFI</name>
<dbReference type="RefSeq" id="WP_094660876.1">
    <property type="nucleotide sequence ID" value="NZ_JBKZBR010000012.1"/>
</dbReference>
<dbReference type="InterPro" id="IPR003710">
    <property type="entry name" value="ApbA"/>
</dbReference>
<sequence>MAKDLTYAVIGAGGMGTQFGVLLQEFAGRHVDFIDTWQANVDAVREKGGYYVSQDEKDRHFVKARIFTPEEYDGDPDVWIVFAKQVQLDIVLRRCAHLFKEHQVVFSAMNGYGHFEKINRYFPKDHIFGGTALIGAVVHGPGDVNFTGGATAKAMNLCSFDPEVAARGAQGAPEIEKRIFDDFTAATLNPTIVDNFQGMCLAKIVFNSVLNTLCTMYQIRFGEFAAHPASTWLTQRLVDEAYTAAEKAGIPLLGTRDSEVATILHTAGVAHPLHYPSMYQDLTTGRPTEVDYINGYIAKLGREHGYECTLHEFVTQELHLAEHAFAIHNPEIAAAAKAEAEAVAAVEPISQIGGAAA</sequence>
<accession>A0A261EYC4</accession>
<evidence type="ECO:0000259" key="12">
    <source>
        <dbReference type="Pfam" id="PF08546"/>
    </source>
</evidence>
<dbReference type="InterPro" id="IPR050838">
    <property type="entry name" value="Ketopantoate_reductase"/>
</dbReference>
<dbReference type="InterPro" id="IPR013328">
    <property type="entry name" value="6PGD_dom2"/>
</dbReference>
<organism evidence="13 14">
    <name type="scientific">Pseudoscardovia radai</name>
    <dbReference type="NCBI Taxonomy" id="987066"/>
    <lineage>
        <taxon>Bacteria</taxon>
        <taxon>Bacillati</taxon>
        <taxon>Actinomycetota</taxon>
        <taxon>Actinomycetes</taxon>
        <taxon>Bifidobacteriales</taxon>
        <taxon>Bifidobacteriaceae</taxon>
        <taxon>Pseudoscardovia</taxon>
    </lineage>
</organism>
<feature type="domain" description="Ketopantoate reductase C-terminal" evidence="12">
    <location>
        <begin position="195"/>
        <end position="320"/>
    </location>
</feature>